<dbReference type="AlphaFoldDB" id="A0A1F7YY12"/>
<proteinExistence type="predicted"/>
<evidence type="ECO:0000313" key="1">
    <source>
        <dbReference type="EMBL" id="OGM32064.1"/>
    </source>
</evidence>
<name>A0A1F7YY12_9BACT</name>
<reference evidence="1 2" key="1">
    <citation type="journal article" date="2016" name="Nat. Commun.">
        <title>Thousands of microbial genomes shed light on interconnected biogeochemical processes in an aquifer system.</title>
        <authorList>
            <person name="Anantharaman K."/>
            <person name="Brown C.T."/>
            <person name="Hug L.A."/>
            <person name="Sharon I."/>
            <person name="Castelle C.J."/>
            <person name="Probst A.J."/>
            <person name="Thomas B.C."/>
            <person name="Singh A."/>
            <person name="Wilkins M.J."/>
            <person name="Karaoz U."/>
            <person name="Brodie E.L."/>
            <person name="Williams K.H."/>
            <person name="Hubbard S.S."/>
            <person name="Banfield J.F."/>
        </authorList>
    </citation>
    <scope>NUCLEOTIDE SEQUENCE [LARGE SCALE GENOMIC DNA]</scope>
</reference>
<sequence length="70" mass="7788">MTETTEGGTTTPSLTPMQDRIRATQEGRIGEALEQVSQQEAQRREQIVSELDEDTGMNAVVERQVGIVRK</sequence>
<evidence type="ECO:0000313" key="2">
    <source>
        <dbReference type="Proteomes" id="UP000178870"/>
    </source>
</evidence>
<dbReference type="EMBL" id="MGGP01000018">
    <property type="protein sequence ID" value="OGM32064.1"/>
    <property type="molecule type" value="Genomic_DNA"/>
</dbReference>
<gene>
    <name evidence="1" type="ORF">A2803_00660</name>
</gene>
<organism evidence="1 2">
    <name type="scientific">Candidatus Woesebacteria bacterium RIFCSPHIGHO2_01_FULL_44_21</name>
    <dbReference type="NCBI Taxonomy" id="1802503"/>
    <lineage>
        <taxon>Bacteria</taxon>
        <taxon>Candidatus Woeseibacteriota</taxon>
    </lineage>
</organism>
<comment type="caution">
    <text evidence="1">The sequence shown here is derived from an EMBL/GenBank/DDBJ whole genome shotgun (WGS) entry which is preliminary data.</text>
</comment>
<protein>
    <submittedName>
        <fullName evidence="1">Uncharacterized protein</fullName>
    </submittedName>
</protein>
<dbReference type="Proteomes" id="UP000178870">
    <property type="component" value="Unassembled WGS sequence"/>
</dbReference>
<accession>A0A1F7YY12</accession>